<evidence type="ECO:0000259" key="8">
    <source>
        <dbReference type="SMART" id="SM00479"/>
    </source>
</evidence>
<dbReference type="OrthoDB" id="206335at2759"/>
<dbReference type="PANTHER" id="PTHR12801:SF115">
    <property type="entry name" value="FI18136P1-RELATED"/>
    <property type="match status" value="1"/>
</dbReference>
<dbReference type="GO" id="GO:0004527">
    <property type="term" value="F:exonuclease activity"/>
    <property type="evidence" value="ECO:0007669"/>
    <property type="project" value="UniProtKB-KW"/>
</dbReference>
<feature type="domain" description="Exonuclease" evidence="8">
    <location>
        <begin position="770"/>
        <end position="932"/>
    </location>
</feature>
<evidence type="ECO:0000256" key="5">
    <source>
        <dbReference type="ARBA" id="ARBA00022839"/>
    </source>
</evidence>
<evidence type="ECO:0000256" key="1">
    <source>
        <dbReference type="ARBA" id="ARBA00004123"/>
    </source>
</evidence>
<dbReference type="FunFam" id="3.30.420.10:FF:000031">
    <property type="entry name" value="RNA exonuclease 1"/>
    <property type="match status" value="1"/>
</dbReference>
<evidence type="ECO:0000256" key="7">
    <source>
        <dbReference type="SAM" id="MobiDB-lite"/>
    </source>
</evidence>
<dbReference type="SMART" id="SM00479">
    <property type="entry name" value="EXOIII"/>
    <property type="match status" value="1"/>
</dbReference>
<name>A0A6P8WXZ4_DROAB</name>
<feature type="compositionally biased region" description="Polar residues" evidence="7">
    <location>
        <begin position="331"/>
        <end position="342"/>
    </location>
</feature>
<keyword evidence="9" id="KW-1185">Reference proteome</keyword>
<comment type="similarity">
    <text evidence="2">Belongs to the REXO1/REXO3 family.</text>
</comment>
<dbReference type="PANTHER" id="PTHR12801">
    <property type="entry name" value="RNA EXONUCLEASE REXO1 / RECO3 FAMILY MEMBER-RELATED"/>
    <property type="match status" value="1"/>
</dbReference>
<evidence type="ECO:0000256" key="4">
    <source>
        <dbReference type="ARBA" id="ARBA00022801"/>
    </source>
</evidence>
<dbReference type="GO" id="GO:0010629">
    <property type="term" value="P:negative regulation of gene expression"/>
    <property type="evidence" value="ECO:0007669"/>
    <property type="project" value="UniProtKB-ARBA"/>
</dbReference>
<dbReference type="InterPro" id="IPR036397">
    <property type="entry name" value="RNaseH_sf"/>
</dbReference>
<dbReference type="InterPro" id="IPR034922">
    <property type="entry name" value="REX1-like_exo"/>
</dbReference>
<dbReference type="InterPro" id="IPR047021">
    <property type="entry name" value="REXO1/3/4-like"/>
</dbReference>
<keyword evidence="6" id="KW-0539">Nucleus</keyword>
<dbReference type="CDD" id="cd06145">
    <property type="entry name" value="REX1_like"/>
    <property type="match status" value="1"/>
</dbReference>
<feature type="region of interest" description="Disordered" evidence="7">
    <location>
        <begin position="189"/>
        <end position="222"/>
    </location>
</feature>
<protein>
    <submittedName>
        <fullName evidence="10">M-phase inducer phosphatase isoform X1</fullName>
    </submittedName>
</protein>
<evidence type="ECO:0000256" key="6">
    <source>
        <dbReference type="ARBA" id="ARBA00023242"/>
    </source>
</evidence>
<gene>
    <name evidence="10" type="primary">LOC117570830</name>
</gene>
<dbReference type="Proteomes" id="UP000515160">
    <property type="component" value="Chromosome X"/>
</dbReference>
<dbReference type="GeneID" id="117570830"/>
<accession>A0A6P8WXZ4</accession>
<dbReference type="Gene3D" id="3.30.420.10">
    <property type="entry name" value="Ribonuclease H-like superfamily/Ribonuclease H"/>
    <property type="match status" value="1"/>
</dbReference>
<feature type="compositionally biased region" description="Low complexity" evidence="7">
    <location>
        <begin position="608"/>
        <end position="625"/>
    </location>
</feature>
<evidence type="ECO:0000256" key="2">
    <source>
        <dbReference type="ARBA" id="ARBA00006357"/>
    </source>
</evidence>
<dbReference type="RefSeq" id="XP_034108626.1">
    <property type="nucleotide sequence ID" value="XM_034252735.2"/>
</dbReference>
<evidence type="ECO:0000313" key="9">
    <source>
        <dbReference type="Proteomes" id="UP000515160"/>
    </source>
</evidence>
<evidence type="ECO:0000313" key="10">
    <source>
        <dbReference type="RefSeq" id="XP_034108626.1"/>
    </source>
</evidence>
<dbReference type="CTD" id="31136"/>
<dbReference type="AlphaFoldDB" id="A0A6P8WXZ4"/>
<dbReference type="InterPro" id="IPR013520">
    <property type="entry name" value="Ribonucl_H"/>
</dbReference>
<feature type="compositionally biased region" description="Low complexity" evidence="7">
    <location>
        <begin position="393"/>
        <end position="416"/>
    </location>
</feature>
<reference evidence="10" key="1">
    <citation type="submission" date="2025-08" db="UniProtKB">
        <authorList>
            <consortium name="RefSeq"/>
        </authorList>
    </citation>
    <scope>IDENTIFICATION</scope>
    <source>
        <strain evidence="10">15112-1751.03</strain>
        <tissue evidence="10">Whole Adult</tissue>
    </source>
</reference>
<feature type="compositionally biased region" description="Low complexity" evidence="7">
    <location>
        <begin position="347"/>
        <end position="383"/>
    </location>
</feature>
<dbReference type="GO" id="GO:0003676">
    <property type="term" value="F:nucleic acid binding"/>
    <property type="evidence" value="ECO:0007669"/>
    <property type="project" value="InterPro"/>
</dbReference>
<feature type="compositionally biased region" description="Low complexity" evidence="7">
    <location>
        <begin position="446"/>
        <end position="502"/>
    </location>
</feature>
<keyword evidence="4" id="KW-0378">Hydrolase</keyword>
<feature type="compositionally biased region" description="Polar residues" evidence="7">
    <location>
        <begin position="269"/>
        <end position="282"/>
    </location>
</feature>
<feature type="region of interest" description="Disordered" evidence="7">
    <location>
        <begin position="262"/>
        <end position="502"/>
    </location>
</feature>
<dbReference type="SUPFAM" id="SSF53098">
    <property type="entry name" value="Ribonuclease H-like"/>
    <property type="match status" value="1"/>
</dbReference>
<comment type="subcellular location">
    <subcellularLocation>
        <location evidence="1">Nucleus</location>
    </subcellularLocation>
</comment>
<feature type="compositionally biased region" description="Low complexity" evidence="7">
    <location>
        <begin position="429"/>
        <end position="439"/>
    </location>
</feature>
<proteinExistence type="inferred from homology"/>
<keyword evidence="5" id="KW-0269">Exonuclease</keyword>
<feature type="compositionally biased region" description="Low complexity" evidence="7">
    <location>
        <begin position="189"/>
        <end position="205"/>
    </location>
</feature>
<dbReference type="InterPro" id="IPR012337">
    <property type="entry name" value="RNaseH-like_sf"/>
</dbReference>
<feature type="region of interest" description="Disordered" evidence="7">
    <location>
        <begin position="603"/>
        <end position="648"/>
    </location>
</feature>
<feature type="compositionally biased region" description="Gly residues" evidence="7">
    <location>
        <begin position="298"/>
        <end position="320"/>
    </location>
</feature>
<evidence type="ECO:0000256" key="3">
    <source>
        <dbReference type="ARBA" id="ARBA00022722"/>
    </source>
</evidence>
<dbReference type="GO" id="GO:0005634">
    <property type="term" value="C:nucleus"/>
    <property type="evidence" value="ECO:0007669"/>
    <property type="project" value="UniProtKB-SubCell"/>
</dbReference>
<sequence length="939" mass="101527">MTTHTMQLFVVPSQTSSPMIVDTVPTQTNKRKPELEQQQELQRKQHRRMLDGGSNMYNCNNYNYNFGNNQKQQAKMYYNSNARQFWARAPIALTNITITTTTTATASTAAAKTKFLNEQQTSGLTEAAAVTYDKMQRYNNNGNNNNSGGKRCTQKYANGNIAAGTTAGNATAATAATAAAAATIANSYQQTNSNNNNNSGSKSNNATRKARYNNHNNNNKRHEAGNAAYNLQQKRSNVVAAGADAQSWHRFVTSSCIEEKFLGQHNPGHRNSTSSEATSEDINSSDEHSGKSKSNRSGSGGANGGSGSGNNAAAGGGNNSGGKSRSKRQQKAQSAFKQSLNRTPAMVPGQVQGQQSQVQQQPLEQQATAKASGGKCSSSSSKQGKWRNSASCNSGGNQKRGSSSSSGSNNKSKQTKCQSGGGNGKPAGNNHHSGSNHNSNNHHHSSNSNVNSLTKSSGNYSSSSGGSNSSSALSSPGSSPNSSSSSGNSSSHSLNSTAATSSWSRNQHKIYRQNANFLVPPLRQYEHIELDDAALQQQLQRYLIEPHLLRVYGFPVESVVHEGAIEIFKCLPHMSFAAAHCMAVTETVMTVINCHDGLNTNNFEEEPTSSSSLSSGSGNEASTSTDSGNISPRSLDSESAGEWSGSECESSNELYCNYDAAPEEERSLAKQCVRCKQDFLVDELSGQYLTRDECSYHWGKYHRCYDGSAWVSRWTCCSSSDESDIGCTRHELHVWTGSVVGVNGPYRDFVHTRPRANANGNANGQTQTRAVYALDCEMSYTGRGLDVTKVSLVALNGQLVYEHYVRPDADIVDYNTRYSGVTAKDLKSCGVKTLAEVQRDLLELIDADTILIGHGLDNDLRALRLVHNTLIDTSIAFPHSSGFPYRRALRHLTKTHLNREIQSGDGATGHSSFEDSRACMELMLWRVRCELDSDGSWED</sequence>
<organism evidence="9 10">
    <name type="scientific">Drosophila albomicans</name>
    <name type="common">Fruit fly</name>
    <dbReference type="NCBI Taxonomy" id="7291"/>
    <lineage>
        <taxon>Eukaryota</taxon>
        <taxon>Metazoa</taxon>
        <taxon>Ecdysozoa</taxon>
        <taxon>Arthropoda</taxon>
        <taxon>Hexapoda</taxon>
        <taxon>Insecta</taxon>
        <taxon>Pterygota</taxon>
        <taxon>Neoptera</taxon>
        <taxon>Endopterygota</taxon>
        <taxon>Diptera</taxon>
        <taxon>Brachycera</taxon>
        <taxon>Muscomorpha</taxon>
        <taxon>Ephydroidea</taxon>
        <taxon>Drosophilidae</taxon>
        <taxon>Drosophila</taxon>
    </lineage>
</organism>
<keyword evidence="3" id="KW-0540">Nuclease</keyword>